<evidence type="ECO:0000256" key="1">
    <source>
        <dbReference type="ARBA" id="ARBA00006484"/>
    </source>
</evidence>
<keyword evidence="2" id="KW-0560">Oxidoreductase</keyword>
<dbReference type="InterPro" id="IPR057326">
    <property type="entry name" value="KR_dom"/>
</dbReference>
<name>A0A381QI03_9ZZZZ</name>
<comment type="similarity">
    <text evidence="1">Belongs to the short-chain dehydrogenases/reductases (SDR) family.</text>
</comment>
<dbReference type="PRINTS" id="PR00081">
    <property type="entry name" value="GDHRDH"/>
</dbReference>
<dbReference type="SMART" id="SM00822">
    <property type="entry name" value="PKS_KR"/>
    <property type="match status" value="1"/>
</dbReference>
<feature type="domain" description="Ketoreductase" evidence="4">
    <location>
        <begin position="7"/>
        <end position="194"/>
    </location>
</feature>
<evidence type="ECO:0000256" key="3">
    <source>
        <dbReference type="SAM" id="MobiDB-lite"/>
    </source>
</evidence>
<evidence type="ECO:0000313" key="5">
    <source>
        <dbReference type="EMBL" id="SUZ78972.1"/>
    </source>
</evidence>
<organism evidence="5">
    <name type="scientific">marine metagenome</name>
    <dbReference type="NCBI Taxonomy" id="408172"/>
    <lineage>
        <taxon>unclassified sequences</taxon>
        <taxon>metagenomes</taxon>
        <taxon>ecological metagenomes</taxon>
    </lineage>
</organism>
<dbReference type="GO" id="GO:0016491">
    <property type="term" value="F:oxidoreductase activity"/>
    <property type="evidence" value="ECO:0007669"/>
    <property type="project" value="UniProtKB-KW"/>
</dbReference>
<dbReference type="PROSITE" id="PS00061">
    <property type="entry name" value="ADH_SHORT"/>
    <property type="match status" value="1"/>
</dbReference>
<dbReference type="PANTHER" id="PTHR43391">
    <property type="entry name" value="RETINOL DEHYDROGENASE-RELATED"/>
    <property type="match status" value="1"/>
</dbReference>
<accession>A0A381QI03</accession>
<dbReference type="PRINTS" id="PR00080">
    <property type="entry name" value="SDRFAMILY"/>
</dbReference>
<feature type="compositionally biased region" description="Basic and acidic residues" evidence="3">
    <location>
        <begin position="206"/>
        <end position="223"/>
    </location>
</feature>
<evidence type="ECO:0000259" key="4">
    <source>
        <dbReference type="SMART" id="SM00822"/>
    </source>
</evidence>
<dbReference type="AlphaFoldDB" id="A0A381QI03"/>
<feature type="region of interest" description="Disordered" evidence="3">
    <location>
        <begin position="200"/>
        <end position="223"/>
    </location>
</feature>
<reference evidence="5" key="1">
    <citation type="submission" date="2018-05" db="EMBL/GenBank/DDBJ databases">
        <authorList>
            <person name="Lanie J.A."/>
            <person name="Ng W.-L."/>
            <person name="Kazmierczak K.M."/>
            <person name="Andrzejewski T.M."/>
            <person name="Davidsen T.M."/>
            <person name="Wayne K.J."/>
            <person name="Tettelin H."/>
            <person name="Glass J.I."/>
            <person name="Rusch D."/>
            <person name="Podicherti R."/>
            <person name="Tsui H.-C.T."/>
            <person name="Winkler M.E."/>
        </authorList>
    </citation>
    <scope>NUCLEOTIDE SEQUENCE</scope>
</reference>
<dbReference type="PANTHER" id="PTHR43391:SF26">
    <property type="entry name" value="BLL7251 PROTEIN"/>
    <property type="match status" value="1"/>
</dbReference>
<dbReference type="InterPro" id="IPR036291">
    <property type="entry name" value="NAD(P)-bd_dom_sf"/>
</dbReference>
<dbReference type="InterPro" id="IPR020904">
    <property type="entry name" value="Sc_DH/Rdtase_CS"/>
</dbReference>
<evidence type="ECO:0000256" key="2">
    <source>
        <dbReference type="ARBA" id="ARBA00023002"/>
    </source>
</evidence>
<dbReference type="SUPFAM" id="SSF51735">
    <property type="entry name" value="NAD(P)-binding Rossmann-fold domains"/>
    <property type="match status" value="1"/>
</dbReference>
<dbReference type="EMBL" id="UINC01001372">
    <property type="protein sequence ID" value="SUZ78972.1"/>
    <property type="molecule type" value="Genomic_DNA"/>
</dbReference>
<dbReference type="CDD" id="cd05233">
    <property type="entry name" value="SDR_c"/>
    <property type="match status" value="1"/>
</dbReference>
<sequence>METMTGRVAVVTGAASGIGKALAMAFANEGAKVVLADVEEEALESARTEVSALQVPTLAVKTDVTDSDSVAALCAATLETFGGVNILCNNAGVGGGGLVKNQQLVDWKWVIDVSLWGVIHGVHHFLPHLIEAEESHLMSTASVAGLMAVPGLAPYNAAKFGVVAIMETLHHEMARDPEADVGVSVLCPGVVRTNIATAQRNRPTHLQRERAKPVSDKAQVPDEARQRNAAIAAALEKGMDPSNVASQVVDAMYQQRFWVLSHPELLAEVGHRNRQLANLENPTLVSSFTD</sequence>
<dbReference type="Pfam" id="PF00106">
    <property type="entry name" value="adh_short"/>
    <property type="match status" value="1"/>
</dbReference>
<proteinExistence type="inferred from homology"/>
<protein>
    <recommendedName>
        <fullName evidence="4">Ketoreductase domain-containing protein</fullName>
    </recommendedName>
</protein>
<dbReference type="InterPro" id="IPR002347">
    <property type="entry name" value="SDR_fam"/>
</dbReference>
<dbReference type="Gene3D" id="3.40.50.720">
    <property type="entry name" value="NAD(P)-binding Rossmann-like Domain"/>
    <property type="match status" value="1"/>
</dbReference>
<gene>
    <name evidence="5" type="ORF">METZ01_LOCUS31826</name>
</gene>